<dbReference type="AlphaFoldDB" id="A0A9P4P186"/>
<dbReference type="EMBL" id="MU007010">
    <property type="protein sequence ID" value="KAF2436345.1"/>
    <property type="molecule type" value="Genomic_DNA"/>
</dbReference>
<protein>
    <submittedName>
        <fullName evidence="1">Uncharacterized protein</fullName>
    </submittedName>
</protein>
<keyword evidence="2" id="KW-1185">Reference proteome</keyword>
<evidence type="ECO:0000313" key="1">
    <source>
        <dbReference type="EMBL" id="KAF2436345.1"/>
    </source>
</evidence>
<accession>A0A9P4P186</accession>
<reference evidence="1" key="1">
    <citation type="journal article" date="2020" name="Stud. Mycol.">
        <title>101 Dothideomycetes genomes: a test case for predicting lifestyles and emergence of pathogens.</title>
        <authorList>
            <person name="Haridas S."/>
            <person name="Albert R."/>
            <person name="Binder M."/>
            <person name="Bloem J."/>
            <person name="Labutti K."/>
            <person name="Salamov A."/>
            <person name="Andreopoulos B."/>
            <person name="Baker S."/>
            <person name="Barry K."/>
            <person name="Bills G."/>
            <person name="Bluhm B."/>
            <person name="Cannon C."/>
            <person name="Castanera R."/>
            <person name="Culley D."/>
            <person name="Daum C."/>
            <person name="Ezra D."/>
            <person name="Gonzalez J."/>
            <person name="Henrissat B."/>
            <person name="Kuo A."/>
            <person name="Liang C."/>
            <person name="Lipzen A."/>
            <person name="Lutzoni F."/>
            <person name="Magnuson J."/>
            <person name="Mondo S."/>
            <person name="Nolan M."/>
            <person name="Ohm R."/>
            <person name="Pangilinan J."/>
            <person name="Park H.-J."/>
            <person name="Ramirez L."/>
            <person name="Alfaro M."/>
            <person name="Sun H."/>
            <person name="Tritt A."/>
            <person name="Yoshinaga Y."/>
            <person name="Zwiers L.-H."/>
            <person name="Turgeon B."/>
            <person name="Goodwin S."/>
            <person name="Spatafora J."/>
            <person name="Crous P."/>
            <person name="Grigoriev I."/>
        </authorList>
    </citation>
    <scope>NUCLEOTIDE SEQUENCE</scope>
    <source>
        <strain evidence="1">CBS 130266</strain>
    </source>
</reference>
<comment type="caution">
    <text evidence="1">The sequence shown here is derived from an EMBL/GenBank/DDBJ whole genome shotgun (WGS) entry which is preliminary data.</text>
</comment>
<evidence type="ECO:0000313" key="2">
    <source>
        <dbReference type="Proteomes" id="UP000800235"/>
    </source>
</evidence>
<gene>
    <name evidence="1" type="ORF">EJ08DRAFT_143391</name>
</gene>
<organism evidence="1 2">
    <name type="scientific">Tothia fuscella</name>
    <dbReference type="NCBI Taxonomy" id="1048955"/>
    <lineage>
        <taxon>Eukaryota</taxon>
        <taxon>Fungi</taxon>
        <taxon>Dikarya</taxon>
        <taxon>Ascomycota</taxon>
        <taxon>Pezizomycotina</taxon>
        <taxon>Dothideomycetes</taxon>
        <taxon>Pleosporomycetidae</taxon>
        <taxon>Venturiales</taxon>
        <taxon>Cylindrosympodiaceae</taxon>
        <taxon>Tothia</taxon>
    </lineage>
</organism>
<proteinExistence type="predicted"/>
<sequence length="97" mass="10689">MKKDSSREENRKKRIYTELSIRQPRKLTFILTSSLPTSSPTTVSESSVSISTSSSSIVTVESVSTSISISKPIRLSKIITIHTDRLLDNSACQDDDA</sequence>
<name>A0A9P4P186_9PEZI</name>
<dbReference type="Proteomes" id="UP000800235">
    <property type="component" value="Unassembled WGS sequence"/>
</dbReference>